<dbReference type="Proteomes" id="UP000289166">
    <property type="component" value="Unassembled WGS sequence"/>
</dbReference>
<dbReference type="Pfam" id="PF01381">
    <property type="entry name" value="HTH_3"/>
    <property type="match status" value="1"/>
</dbReference>
<proteinExistence type="predicted"/>
<dbReference type="OrthoDB" id="9813152at2"/>
<accession>A0A4Q0I8D5</accession>
<keyword evidence="2" id="KW-0812">Transmembrane</keyword>
<keyword evidence="5" id="KW-1185">Reference proteome</keyword>
<sequence>MDQTKIGRFIAQERKRKNLTQKQLAELLGISDKTISKWERGNGFPEVSLLLPLCRQLDISLNELLTGERVSEEEYRKKAEENMVNLVREAQESKKKIILSAMVAGLTIIAAVPMFVIAGTIQMENWIRVLLIVIGIFVVTGGIAIACILDREAGAFECPECGERFVPDMKAYVMGPHTFTKRKLVCPNCGAHKYCKHVLTR</sequence>
<dbReference type="AlphaFoldDB" id="A0A4Q0I8D5"/>
<keyword evidence="1" id="KW-0238">DNA-binding</keyword>
<name>A0A4Q0I8D5_9FIRM</name>
<organism evidence="4 5">
    <name type="scientific">Acetivibrio mesophilus</name>
    <dbReference type="NCBI Taxonomy" id="2487273"/>
    <lineage>
        <taxon>Bacteria</taxon>
        <taxon>Bacillati</taxon>
        <taxon>Bacillota</taxon>
        <taxon>Clostridia</taxon>
        <taxon>Eubacteriales</taxon>
        <taxon>Oscillospiraceae</taxon>
        <taxon>Acetivibrio</taxon>
    </lineage>
</organism>
<dbReference type="EMBL" id="RLII01000001">
    <property type="protein sequence ID" value="RXE60653.1"/>
    <property type="molecule type" value="Genomic_DNA"/>
</dbReference>
<evidence type="ECO:0000259" key="3">
    <source>
        <dbReference type="PROSITE" id="PS50943"/>
    </source>
</evidence>
<dbReference type="PANTHER" id="PTHR46558:SF11">
    <property type="entry name" value="HTH-TYPE TRANSCRIPTIONAL REGULATOR XRE"/>
    <property type="match status" value="1"/>
</dbReference>
<keyword evidence="2" id="KW-1133">Transmembrane helix</keyword>
<dbReference type="CDD" id="cd00093">
    <property type="entry name" value="HTH_XRE"/>
    <property type="match status" value="1"/>
</dbReference>
<evidence type="ECO:0000256" key="1">
    <source>
        <dbReference type="ARBA" id="ARBA00023125"/>
    </source>
</evidence>
<dbReference type="PANTHER" id="PTHR46558">
    <property type="entry name" value="TRACRIPTIONAL REGULATORY PROTEIN-RELATED-RELATED"/>
    <property type="match status" value="1"/>
</dbReference>
<dbReference type="GO" id="GO:0003677">
    <property type="term" value="F:DNA binding"/>
    <property type="evidence" value="ECO:0007669"/>
    <property type="project" value="UniProtKB-KW"/>
</dbReference>
<comment type="caution">
    <text evidence="4">The sequence shown here is derived from an EMBL/GenBank/DDBJ whole genome shotgun (WGS) entry which is preliminary data.</text>
</comment>
<dbReference type="PROSITE" id="PS50943">
    <property type="entry name" value="HTH_CROC1"/>
    <property type="match status" value="1"/>
</dbReference>
<dbReference type="RefSeq" id="WP_128705644.1">
    <property type="nucleotide sequence ID" value="NZ_RLII01000001.1"/>
</dbReference>
<dbReference type="Gene3D" id="1.10.260.40">
    <property type="entry name" value="lambda repressor-like DNA-binding domains"/>
    <property type="match status" value="1"/>
</dbReference>
<evidence type="ECO:0000313" key="4">
    <source>
        <dbReference type="EMBL" id="RXE60653.1"/>
    </source>
</evidence>
<evidence type="ECO:0000313" key="5">
    <source>
        <dbReference type="Proteomes" id="UP000289166"/>
    </source>
</evidence>
<dbReference type="SMART" id="SM00530">
    <property type="entry name" value="HTH_XRE"/>
    <property type="match status" value="1"/>
</dbReference>
<evidence type="ECO:0000256" key="2">
    <source>
        <dbReference type="SAM" id="Phobius"/>
    </source>
</evidence>
<feature type="transmembrane region" description="Helical" evidence="2">
    <location>
        <begin position="127"/>
        <end position="149"/>
    </location>
</feature>
<gene>
    <name evidence="4" type="ORF">EFD62_01670</name>
</gene>
<dbReference type="InterPro" id="IPR001387">
    <property type="entry name" value="Cro/C1-type_HTH"/>
</dbReference>
<protein>
    <submittedName>
        <fullName evidence="4">Helix-turn-helix domain-containing protein</fullName>
    </submittedName>
</protein>
<dbReference type="SUPFAM" id="SSF47413">
    <property type="entry name" value="lambda repressor-like DNA-binding domains"/>
    <property type="match status" value="1"/>
</dbReference>
<feature type="transmembrane region" description="Helical" evidence="2">
    <location>
        <begin position="97"/>
        <end position="121"/>
    </location>
</feature>
<dbReference type="InterPro" id="IPR010982">
    <property type="entry name" value="Lambda_DNA-bd_dom_sf"/>
</dbReference>
<feature type="domain" description="HTH cro/C1-type" evidence="3">
    <location>
        <begin position="10"/>
        <end position="64"/>
    </location>
</feature>
<reference evidence="5" key="1">
    <citation type="submission" date="2018-11" db="EMBL/GenBank/DDBJ databases">
        <title>Genome sequencing of a novel mesophilic and cellulolytic organism within the genus Hungateiclostridium.</title>
        <authorList>
            <person name="Rettenmaier R."/>
            <person name="Liebl W."/>
            <person name="Zverlov V."/>
        </authorList>
    </citation>
    <scope>NUCLEOTIDE SEQUENCE [LARGE SCALE GENOMIC DNA]</scope>
    <source>
        <strain evidence="5">N2K1</strain>
    </source>
</reference>
<keyword evidence="2" id="KW-0472">Membrane</keyword>